<evidence type="ECO:0000256" key="5">
    <source>
        <dbReference type="ARBA" id="ARBA00022679"/>
    </source>
</evidence>
<dbReference type="InterPro" id="IPR000550">
    <property type="entry name" value="Hppk"/>
</dbReference>
<dbReference type="STRING" id="550540.Fbal_3214"/>
<comment type="similarity">
    <text evidence="2">Belongs to the HPPK family.</text>
</comment>
<dbReference type="InterPro" id="IPR035907">
    <property type="entry name" value="Hppk_sf"/>
</dbReference>
<evidence type="ECO:0000313" key="14">
    <source>
        <dbReference type="EMBL" id="ADN77413.1"/>
    </source>
</evidence>
<dbReference type="GO" id="GO:0005524">
    <property type="term" value="F:ATP binding"/>
    <property type="evidence" value="ECO:0007669"/>
    <property type="project" value="UniProtKB-KW"/>
</dbReference>
<accession>E1SVW2</accession>
<dbReference type="GO" id="GO:0046654">
    <property type="term" value="P:tetrahydrofolate biosynthetic process"/>
    <property type="evidence" value="ECO:0007669"/>
    <property type="project" value="UniProtKB-UniPathway"/>
</dbReference>
<dbReference type="PANTHER" id="PTHR43071">
    <property type="entry name" value="2-AMINO-4-HYDROXY-6-HYDROXYMETHYLDIHYDROPTERIDINE PYROPHOSPHOKINASE"/>
    <property type="match status" value="1"/>
</dbReference>
<evidence type="ECO:0000256" key="12">
    <source>
        <dbReference type="ARBA" id="ARBA00033413"/>
    </source>
</evidence>
<dbReference type="PANTHER" id="PTHR43071:SF1">
    <property type="entry name" value="2-AMINO-4-HYDROXY-6-HYDROXYMETHYLDIHYDROPTERIDINE PYROPHOSPHOKINASE"/>
    <property type="match status" value="1"/>
</dbReference>
<dbReference type="PROSITE" id="PS00794">
    <property type="entry name" value="HPPK"/>
    <property type="match status" value="1"/>
</dbReference>
<evidence type="ECO:0000256" key="2">
    <source>
        <dbReference type="ARBA" id="ARBA00005810"/>
    </source>
</evidence>
<comment type="pathway">
    <text evidence="1">Cofactor biosynthesis; tetrahydrofolate biosynthesis; 2-amino-4-hydroxy-6-hydroxymethyl-7,8-dihydropteridine diphosphate from 7,8-dihydroneopterin triphosphate: step 4/4.</text>
</comment>
<dbReference type="Pfam" id="PF01288">
    <property type="entry name" value="HPPK"/>
    <property type="match status" value="1"/>
</dbReference>
<dbReference type="GeneID" id="67183430"/>
<sequence length="158" mass="17456">MIRAYIALGSNLEAPAQQLQQALSALDELADTRLVACSSFYRSPPMAGMDQPDYLNAVAAIDTSLAPLALLDALQGIEQQQGRERHTRWGARTLDLDMVLYGDQAIEHERLTVPHYGMAERAFVLIPLFELAPQLTLPDGRQLATLLAQCPPQTLFIR</sequence>
<dbReference type="OrthoDB" id="9808041at2"/>
<dbReference type="EC" id="2.7.6.3" evidence="3"/>
<evidence type="ECO:0000256" key="8">
    <source>
        <dbReference type="ARBA" id="ARBA00022840"/>
    </source>
</evidence>
<evidence type="ECO:0000256" key="4">
    <source>
        <dbReference type="ARBA" id="ARBA00016218"/>
    </source>
</evidence>
<dbReference type="GO" id="GO:0016301">
    <property type="term" value="F:kinase activity"/>
    <property type="evidence" value="ECO:0007669"/>
    <property type="project" value="UniProtKB-KW"/>
</dbReference>
<feature type="domain" description="7,8-dihydro-6-hydroxymethylpterin-pyrophosphokinase" evidence="13">
    <location>
        <begin position="88"/>
        <end position="99"/>
    </location>
</feature>
<keyword evidence="6" id="KW-0547">Nucleotide-binding</keyword>
<dbReference type="KEGG" id="fbl:Fbal_3214"/>
<dbReference type="SUPFAM" id="SSF55083">
    <property type="entry name" value="6-hydroxymethyl-7,8-dihydropterin pyrophosphokinase, HPPK"/>
    <property type="match status" value="1"/>
</dbReference>
<keyword evidence="7 14" id="KW-0418">Kinase</keyword>
<comment type="function">
    <text evidence="10">Catalyzes the transfer of pyrophosphate from adenosine triphosphate (ATP) to 6-hydroxymethyl-7,8-dihydropterin, an enzymatic step in folate biosynthesis pathway.</text>
</comment>
<dbReference type="Gene3D" id="3.30.70.560">
    <property type="entry name" value="7,8-Dihydro-6-hydroxymethylpterin-pyrophosphokinase HPPK"/>
    <property type="match status" value="1"/>
</dbReference>
<reference evidence="14 15" key="1">
    <citation type="journal article" date="2010" name="Stand. Genomic Sci.">
        <title>Complete genome sequence of Ferrimonas balearica type strain (PAT).</title>
        <authorList>
            <person name="Nolan M."/>
            <person name="Sikorski J."/>
            <person name="Davenport K."/>
            <person name="Lucas S."/>
            <person name="Glavina Del Rio T."/>
            <person name="Tice H."/>
            <person name="Cheng J."/>
            <person name="Goodwin L."/>
            <person name="Pitluck S."/>
            <person name="Liolios K."/>
            <person name="Ivanova N."/>
            <person name="Mavromatis K."/>
            <person name="Ovchinnikova G."/>
            <person name="Pati A."/>
            <person name="Chen A."/>
            <person name="Palaniappan K."/>
            <person name="Land M."/>
            <person name="Hauser L."/>
            <person name="Chang Y."/>
            <person name="Jeffries C."/>
            <person name="Tapia R."/>
            <person name="Brettin T."/>
            <person name="Detter J."/>
            <person name="Han C."/>
            <person name="Yasawong M."/>
            <person name="Rohde M."/>
            <person name="Tindall B."/>
            <person name="Goker M."/>
            <person name="Woyke T."/>
            <person name="Bristow J."/>
            <person name="Eisen J."/>
            <person name="Markowitz V."/>
            <person name="Hugenholtz P."/>
            <person name="Kyrpides N."/>
            <person name="Klenk H."/>
            <person name="Lapidus A."/>
        </authorList>
    </citation>
    <scope>NUCLEOTIDE SEQUENCE [LARGE SCALE GENOMIC DNA]</scope>
    <source>
        <strain evidence="15">DSM 9799 / CCM 4581 / KCTC 23876 / PAT</strain>
    </source>
</reference>
<gene>
    <name evidence="14" type="ordered locus">Fbal_3214</name>
</gene>
<keyword evidence="5 14" id="KW-0808">Transferase</keyword>
<evidence type="ECO:0000256" key="1">
    <source>
        <dbReference type="ARBA" id="ARBA00005051"/>
    </source>
</evidence>
<evidence type="ECO:0000256" key="7">
    <source>
        <dbReference type="ARBA" id="ARBA00022777"/>
    </source>
</evidence>
<evidence type="ECO:0000256" key="10">
    <source>
        <dbReference type="ARBA" id="ARBA00029409"/>
    </source>
</evidence>
<evidence type="ECO:0000256" key="3">
    <source>
        <dbReference type="ARBA" id="ARBA00013253"/>
    </source>
</evidence>
<dbReference type="GO" id="GO:0046656">
    <property type="term" value="P:folic acid biosynthetic process"/>
    <property type="evidence" value="ECO:0007669"/>
    <property type="project" value="UniProtKB-KW"/>
</dbReference>
<evidence type="ECO:0000313" key="15">
    <source>
        <dbReference type="Proteomes" id="UP000006683"/>
    </source>
</evidence>
<evidence type="ECO:0000259" key="13">
    <source>
        <dbReference type="PROSITE" id="PS00794"/>
    </source>
</evidence>
<keyword evidence="8" id="KW-0067">ATP-binding</keyword>
<keyword evidence="15" id="KW-1185">Reference proteome</keyword>
<dbReference type="Proteomes" id="UP000006683">
    <property type="component" value="Chromosome"/>
</dbReference>
<dbReference type="AlphaFoldDB" id="E1SVW2"/>
<dbReference type="RefSeq" id="WP_013346719.1">
    <property type="nucleotide sequence ID" value="NC_014541.1"/>
</dbReference>
<dbReference type="GO" id="GO:0003848">
    <property type="term" value="F:2-amino-4-hydroxy-6-hydroxymethyldihydropteridine diphosphokinase activity"/>
    <property type="evidence" value="ECO:0007669"/>
    <property type="project" value="UniProtKB-EC"/>
</dbReference>
<dbReference type="CDD" id="cd00483">
    <property type="entry name" value="HPPK"/>
    <property type="match status" value="1"/>
</dbReference>
<dbReference type="eggNOG" id="COG0801">
    <property type="taxonomic scope" value="Bacteria"/>
</dbReference>
<evidence type="ECO:0000256" key="11">
    <source>
        <dbReference type="ARBA" id="ARBA00029766"/>
    </source>
</evidence>
<dbReference type="NCBIfam" id="TIGR01498">
    <property type="entry name" value="folK"/>
    <property type="match status" value="1"/>
</dbReference>
<dbReference type="EMBL" id="CP002209">
    <property type="protein sequence ID" value="ADN77413.1"/>
    <property type="molecule type" value="Genomic_DNA"/>
</dbReference>
<dbReference type="HOGENOM" id="CLU_097916_2_3_6"/>
<evidence type="ECO:0000256" key="6">
    <source>
        <dbReference type="ARBA" id="ARBA00022741"/>
    </source>
</evidence>
<protein>
    <recommendedName>
        <fullName evidence="4">2-amino-4-hydroxy-6-hydroxymethyldihydropteridine pyrophosphokinase</fullName>
        <ecNumber evidence="3">2.7.6.3</ecNumber>
    </recommendedName>
    <alternativeName>
        <fullName evidence="11">6-hydroxymethyl-7,8-dihydropterin pyrophosphokinase</fullName>
    </alternativeName>
    <alternativeName>
        <fullName evidence="12">7,8-dihydro-6-hydroxymethylpterin-pyrophosphokinase</fullName>
    </alternativeName>
</protein>
<proteinExistence type="inferred from homology"/>
<evidence type="ECO:0000256" key="9">
    <source>
        <dbReference type="ARBA" id="ARBA00022909"/>
    </source>
</evidence>
<name>E1SVW2_FERBD</name>
<dbReference type="UniPathway" id="UPA00077">
    <property type="reaction ID" value="UER00155"/>
</dbReference>
<keyword evidence="9" id="KW-0289">Folate biosynthesis</keyword>
<organism evidence="14 15">
    <name type="scientific">Ferrimonas balearica (strain DSM 9799 / CCM 4581 / KCTC 23876 / PAT)</name>
    <dbReference type="NCBI Taxonomy" id="550540"/>
    <lineage>
        <taxon>Bacteria</taxon>
        <taxon>Pseudomonadati</taxon>
        <taxon>Pseudomonadota</taxon>
        <taxon>Gammaproteobacteria</taxon>
        <taxon>Alteromonadales</taxon>
        <taxon>Ferrimonadaceae</taxon>
        <taxon>Ferrimonas</taxon>
    </lineage>
</organism>